<keyword evidence="5" id="KW-0963">Cytoplasm</keyword>
<organism evidence="9 10">
    <name type="scientific">Treponema rectale</name>
    <dbReference type="NCBI Taxonomy" id="744512"/>
    <lineage>
        <taxon>Bacteria</taxon>
        <taxon>Pseudomonadati</taxon>
        <taxon>Spirochaetota</taxon>
        <taxon>Spirochaetia</taxon>
        <taxon>Spirochaetales</taxon>
        <taxon>Treponemataceae</taxon>
        <taxon>Treponema</taxon>
    </lineage>
</organism>
<reference evidence="9 10" key="1">
    <citation type="submission" date="2018-08" db="EMBL/GenBank/DDBJ databases">
        <title>The first complete genome of Treponema rectale (CHPAT), a commensal spirochete of the bovine rectum.</title>
        <authorList>
            <person name="Staton G.J."/>
            <person name="Clegg S.R."/>
            <person name="Carter S.D."/>
            <person name="Radford A.D."/>
            <person name="Darby A."/>
            <person name="Hall N."/>
            <person name="Birtles R.J."/>
            <person name="Evans N.J."/>
        </authorList>
    </citation>
    <scope>NUCLEOTIDE SEQUENCE [LARGE SCALE GENOMIC DNA]</scope>
    <source>
        <strain evidence="9 10">CHPA</strain>
    </source>
</reference>
<dbReference type="Pfam" id="PF00889">
    <property type="entry name" value="EF_TS"/>
    <property type="match status" value="1"/>
</dbReference>
<name>A0A7M1XPZ1_9SPIR</name>
<dbReference type="Gene3D" id="3.30.479.20">
    <property type="entry name" value="Elongation factor Ts, dimerisation domain"/>
    <property type="match status" value="2"/>
</dbReference>
<evidence type="ECO:0000256" key="6">
    <source>
        <dbReference type="RuleBase" id="RU000642"/>
    </source>
</evidence>
<dbReference type="InterPro" id="IPR014039">
    <property type="entry name" value="Transl_elong_EFTs/EF1B_dimer"/>
</dbReference>
<keyword evidence="4 5" id="KW-0648">Protein biosynthesis</keyword>
<dbReference type="SUPFAM" id="SSF54713">
    <property type="entry name" value="Elongation factor Ts (EF-Ts), dimerisation domain"/>
    <property type="match status" value="2"/>
</dbReference>
<evidence type="ECO:0000256" key="7">
    <source>
        <dbReference type="RuleBase" id="RU000643"/>
    </source>
</evidence>
<evidence type="ECO:0000256" key="5">
    <source>
        <dbReference type="HAMAP-Rule" id="MF_00050"/>
    </source>
</evidence>
<dbReference type="InterPro" id="IPR036402">
    <property type="entry name" value="EF-Ts_dimer_sf"/>
</dbReference>
<comment type="subcellular location">
    <subcellularLocation>
        <location evidence="5 7">Cytoplasm</location>
    </subcellularLocation>
</comment>
<feature type="domain" description="Translation elongation factor EFTs/EF1B dimerisation" evidence="8">
    <location>
        <begin position="68"/>
        <end position="275"/>
    </location>
</feature>
<protein>
    <recommendedName>
        <fullName evidence="2 5">Elongation factor Ts</fullName>
        <shortName evidence="5">EF-Ts</shortName>
    </recommendedName>
</protein>
<dbReference type="KEGG" id="trc:DYE49_01825"/>
<dbReference type="Gene3D" id="1.10.286.20">
    <property type="match status" value="1"/>
</dbReference>
<accession>A0A7M1XPZ1</accession>
<evidence type="ECO:0000256" key="2">
    <source>
        <dbReference type="ARBA" id="ARBA00016956"/>
    </source>
</evidence>
<dbReference type="Proteomes" id="UP000593591">
    <property type="component" value="Chromosome"/>
</dbReference>
<dbReference type="PROSITE" id="PS01126">
    <property type="entry name" value="EF_TS_1"/>
    <property type="match status" value="1"/>
</dbReference>
<proteinExistence type="inferred from homology"/>
<evidence type="ECO:0000256" key="3">
    <source>
        <dbReference type="ARBA" id="ARBA00022768"/>
    </source>
</evidence>
<evidence type="ECO:0000256" key="1">
    <source>
        <dbReference type="ARBA" id="ARBA00005532"/>
    </source>
</evidence>
<dbReference type="EMBL" id="CP031517">
    <property type="protein sequence ID" value="QOS41200.1"/>
    <property type="molecule type" value="Genomic_DNA"/>
</dbReference>
<dbReference type="InterPro" id="IPR009060">
    <property type="entry name" value="UBA-like_sf"/>
</dbReference>
<evidence type="ECO:0000259" key="8">
    <source>
        <dbReference type="Pfam" id="PF00889"/>
    </source>
</evidence>
<dbReference type="InterPro" id="IPR001816">
    <property type="entry name" value="Transl_elong_EFTs/EF1B"/>
</dbReference>
<dbReference type="SUPFAM" id="SSF46934">
    <property type="entry name" value="UBA-like"/>
    <property type="match status" value="1"/>
</dbReference>
<evidence type="ECO:0000313" key="9">
    <source>
        <dbReference type="EMBL" id="QOS41200.1"/>
    </source>
</evidence>
<dbReference type="GO" id="GO:0003746">
    <property type="term" value="F:translation elongation factor activity"/>
    <property type="evidence" value="ECO:0007669"/>
    <property type="project" value="UniProtKB-UniRule"/>
</dbReference>
<evidence type="ECO:0000256" key="4">
    <source>
        <dbReference type="ARBA" id="ARBA00022917"/>
    </source>
</evidence>
<keyword evidence="3 5" id="KW-0251">Elongation factor</keyword>
<dbReference type="InterPro" id="IPR018101">
    <property type="entry name" value="Transl_elong_Ts_CS"/>
</dbReference>
<dbReference type="PANTHER" id="PTHR11741">
    <property type="entry name" value="ELONGATION FACTOR TS"/>
    <property type="match status" value="1"/>
</dbReference>
<dbReference type="NCBIfam" id="TIGR00116">
    <property type="entry name" value="tsf"/>
    <property type="match status" value="1"/>
</dbReference>
<dbReference type="AlphaFoldDB" id="A0A7M1XPZ1"/>
<dbReference type="FunFam" id="1.10.8.10:FF:000001">
    <property type="entry name" value="Elongation factor Ts"/>
    <property type="match status" value="1"/>
</dbReference>
<gene>
    <name evidence="5" type="primary">tsf</name>
    <name evidence="9" type="ORF">DYE49_01825</name>
</gene>
<dbReference type="PROSITE" id="PS01127">
    <property type="entry name" value="EF_TS_2"/>
    <property type="match status" value="1"/>
</dbReference>
<sequence length="296" mass="31935">MINLIKQLRDRTGAGLMDCKKALLENNNNVDAACDWLREKGIAKQAKKASTRIAAEGIAWVLAEGNKAAIIEVNSETDFVANSDPFRALVKEVNSLVLANAPKTLDEAKELKNADGKSIADLFVDATVKLGEKLDFRRFEVVEKADDEVFGPYIHMNGKIATLVVLKGGNTEVANGVALNVCSNNPAYINETDIPADVIAKETAVQKEAANNDPSFAKKPAAIQDKIIAGKVNKVLFDSVLVDEPFIFDDSKTVGQYLKENNASVIKTIRFAVGEGIEKRQDDFAAEVAAQASAGK</sequence>
<dbReference type="CDD" id="cd14275">
    <property type="entry name" value="UBA_EF-Ts"/>
    <property type="match status" value="1"/>
</dbReference>
<evidence type="ECO:0000313" key="10">
    <source>
        <dbReference type="Proteomes" id="UP000593591"/>
    </source>
</evidence>
<dbReference type="GO" id="GO:0005737">
    <property type="term" value="C:cytoplasm"/>
    <property type="evidence" value="ECO:0007669"/>
    <property type="project" value="UniProtKB-SubCell"/>
</dbReference>
<comment type="function">
    <text evidence="5 6">Associates with the EF-Tu.GDP complex and induces the exchange of GDP to GTP. It remains bound to the aminoacyl-tRNA.EF-Tu.GTP complex up to the GTP hydrolysis stage on the ribosome.</text>
</comment>
<comment type="similarity">
    <text evidence="1 5 6">Belongs to the EF-Ts family.</text>
</comment>
<dbReference type="HAMAP" id="MF_00050">
    <property type="entry name" value="EF_Ts"/>
    <property type="match status" value="1"/>
</dbReference>
<dbReference type="Gene3D" id="1.10.8.10">
    <property type="entry name" value="DNA helicase RuvA subunit, C-terminal domain"/>
    <property type="match status" value="1"/>
</dbReference>
<feature type="region of interest" description="Involved in Mg(2+) ion dislocation from EF-Tu" evidence="5">
    <location>
        <begin position="77"/>
        <end position="80"/>
    </location>
</feature>
<dbReference type="PANTHER" id="PTHR11741:SF0">
    <property type="entry name" value="ELONGATION FACTOR TS, MITOCHONDRIAL"/>
    <property type="match status" value="1"/>
</dbReference>